<feature type="region of interest" description="Disordered" evidence="15">
    <location>
        <begin position="604"/>
        <end position="627"/>
    </location>
</feature>
<feature type="domain" description="SH3" evidence="16">
    <location>
        <begin position="186"/>
        <end position="251"/>
    </location>
</feature>
<dbReference type="GO" id="GO:0008270">
    <property type="term" value="F:zinc ion binding"/>
    <property type="evidence" value="ECO:0007669"/>
    <property type="project" value="UniProtKB-KW"/>
</dbReference>
<dbReference type="Proteomes" id="UP000515156">
    <property type="component" value="Chromosome 8"/>
</dbReference>
<dbReference type="FunFam" id="2.30.30.40:FF:000191">
    <property type="entry name" value="E3 ubiquitin-protein ligase SH3RF2 isoform X2"/>
    <property type="match status" value="1"/>
</dbReference>
<dbReference type="SUPFAM" id="SSF57850">
    <property type="entry name" value="RING/U-box"/>
    <property type="match status" value="1"/>
</dbReference>
<dbReference type="CTD" id="153769"/>
<dbReference type="Pfam" id="PF13445">
    <property type="entry name" value="zf-RING_UBOX"/>
    <property type="match status" value="1"/>
</dbReference>
<name>A0A6P7YU54_9AMPH</name>
<dbReference type="PROSITE" id="PS00518">
    <property type="entry name" value="ZF_RING_1"/>
    <property type="match status" value="1"/>
</dbReference>
<keyword evidence="5 14" id="KW-0728">SH3 domain</keyword>
<evidence type="ECO:0000256" key="15">
    <source>
        <dbReference type="SAM" id="MobiDB-lite"/>
    </source>
</evidence>
<keyword evidence="12" id="KW-0832">Ubl conjugation</keyword>
<feature type="region of interest" description="Disordered" evidence="15">
    <location>
        <begin position="559"/>
        <end position="582"/>
    </location>
</feature>
<keyword evidence="11" id="KW-0862">Zinc</keyword>
<dbReference type="SMART" id="SM00326">
    <property type="entry name" value="SH3"/>
    <property type="match status" value="3"/>
</dbReference>
<keyword evidence="7" id="KW-0479">Metal-binding</keyword>
<dbReference type="InterPro" id="IPR036028">
    <property type="entry name" value="SH3-like_dom_sf"/>
</dbReference>
<dbReference type="GeneID" id="115476321"/>
<dbReference type="InterPro" id="IPR017907">
    <property type="entry name" value="Znf_RING_CS"/>
</dbReference>
<dbReference type="CDD" id="cd11784">
    <property type="entry name" value="SH3_SH3RF2_3"/>
    <property type="match status" value="1"/>
</dbReference>
<dbReference type="GO" id="GO:0008157">
    <property type="term" value="F:protein phosphatase 1 binding"/>
    <property type="evidence" value="ECO:0007669"/>
    <property type="project" value="TreeGrafter"/>
</dbReference>
<dbReference type="EC" id="2.3.2.27" evidence="4"/>
<dbReference type="GO" id="GO:0016567">
    <property type="term" value="P:protein ubiquitination"/>
    <property type="evidence" value="ECO:0007669"/>
    <property type="project" value="TreeGrafter"/>
</dbReference>
<evidence type="ECO:0000256" key="3">
    <source>
        <dbReference type="ARBA" id="ARBA00008649"/>
    </source>
</evidence>
<dbReference type="RefSeq" id="XP_030068493.1">
    <property type="nucleotide sequence ID" value="XM_030212633.1"/>
</dbReference>
<dbReference type="PRINTS" id="PR00452">
    <property type="entry name" value="SH3DOMAIN"/>
</dbReference>
<dbReference type="GO" id="GO:0032436">
    <property type="term" value="P:positive regulation of proteasomal ubiquitin-dependent protein catabolic process"/>
    <property type="evidence" value="ECO:0007669"/>
    <property type="project" value="TreeGrafter"/>
</dbReference>
<dbReference type="InParanoid" id="A0A6P7YU54"/>
<dbReference type="GO" id="GO:0046330">
    <property type="term" value="P:positive regulation of JNK cascade"/>
    <property type="evidence" value="ECO:0007669"/>
    <property type="project" value="TreeGrafter"/>
</dbReference>
<keyword evidence="10" id="KW-0833">Ubl conjugation pathway</keyword>
<dbReference type="PROSITE" id="PS50089">
    <property type="entry name" value="ZF_RING_2"/>
    <property type="match status" value="1"/>
</dbReference>
<evidence type="ECO:0000256" key="4">
    <source>
        <dbReference type="ARBA" id="ARBA00012483"/>
    </source>
</evidence>
<dbReference type="PANTHER" id="PTHR14167">
    <property type="entry name" value="SH3 DOMAIN-CONTAINING"/>
    <property type="match status" value="1"/>
</dbReference>
<dbReference type="InterPro" id="IPR001841">
    <property type="entry name" value="Znf_RING"/>
</dbReference>
<accession>A0A6P7YU54</accession>
<evidence type="ECO:0000313" key="19">
    <source>
        <dbReference type="RefSeq" id="XP_030068493.1"/>
    </source>
</evidence>
<keyword evidence="9 13" id="KW-0863">Zinc-finger</keyword>
<evidence type="ECO:0000256" key="12">
    <source>
        <dbReference type="ARBA" id="ARBA00022843"/>
    </source>
</evidence>
<dbReference type="InterPro" id="IPR013083">
    <property type="entry name" value="Znf_RING/FYVE/PHD"/>
</dbReference>
<dbReference type="PROSITE" id="PS50002">
    <property type="entry name" value="SH3"/>
    <property type="match status" value="3"/>
</dbReference>
<dbReference type="InterPro" id="IPR035822">
    <property type="entry name" value="SH3RF2_SH3_3"/>
</dbReference>
<evidence type="ECO:0000256" key="11">
    <source>
        <dbReference type="ARBA" id="ARBA00022833"/>
    </source>
</evidence>
<feature type="domain" description="SH3" evidence="16">
    <location>
        <begin position="384"/>
        <end position="445"/>
    </location>
</feature>
<evidence type="ECO:0000259" key="16">
    <source>
        <dbReference type="PROSITE" id="PS50002"/>
    </source>
</evidence>
<dbReference type="FunCoup" id="A0A6P7YU54">
    <property type="interactions" value="1268"/>
</dbReference>
<dbReference type="Pfam" id="PF00018">
    <property type="entry name" value="SH3_1"/>
    <property type="match status" value="2"/>
</dbReference>
<dbReference type="Gene3D" id="2.30.30.40">
    <property type="entry name" value="SH3 Domains"/>
    <property type="match status" value="3"/>
</dbReference>
<dbReference type="PANTHER" id="PTHR14167:SF60">
    <property type="entry name" value="E3 UBIQUITIN-PROTEIN LIGASE SH3RF2"/>
    <property type="match status" value="1"/>
</dbReference>
<feature type="region of interest" description="Disordered" evidence="15">
    <location>
        <begin position="644"/>
        <end position="721"/>
    </location>
</feature>
<dbReference type="InterPro" id="IPR001452">
    <property type="entry name" value="SH3_domain"/>
</dbReference>
<evidence type="ECO:0000256" key="1">
    <source>
        <dbReference type="ARBA" id="ARBA00000900"/>
    </source>
</evidence>
<reference evidence="19" key="1">
    <citation type="submission" date="2025-08" db="UniProtKB">
        <authorList>
            <consortium name="RefSeq"/>
        </authorList>
    </citation>
    <scope>IDENTIFICATION</scope>
</reference>
<keyword evidence="6" id="KW-0808">Transferase</keyword>
<evidence type="ECO:0000259" key="17">
    <source>
        <dbReference type="PROSITE" id="PS50089"/>
    </source>
</evidence>
<proteinExistence type="inferred from homology"/>
<feature type="domain" description="SH3" evidence="16">
    <location>
        <begin position="125"/>
        <end position="184"/>
    </location>
</feature>
<protein>
    <recommendedName>
        <fullName evidence="4">RING-type E3 ubiquitin transferase</fullName>
        <ecNumber evidence="4">2.3.2.27</ecNumber>
    </recommendedName>
</protein>
<dbReference type="InterPro" id="IPR050384">
    <property type="entry name" value="Endophilin_SH3RF"/>
</dbReference>
<dbReference type="Pfam" id="PF14604">
    <property type="entry name" value="SH3_9"/>
    <property type="match status" value="1"/>
</dbReference>
<evidence type="ECO:0000313" key="18">
    <source>
        <dbReference type="Proteomes" id="UP000515156"/>
    </source>
</evidence>
<feature type="compositionally biased region" description="Polar residues" evidence="15">
    <location>
        <begin position="656"/>
        <end position="665"/>
    </location>
</feature>
<evidence type="ECO:0000256" key="13">
    <source>
        <dbReference type="PROSITE-ProRule" id="PRU00175"/>
    </source>
</evidence>
<evidence type="ECO:0000256" key="6">
    <source>
        <dbReference type="ARBA" id="ARBA00022679"/>
    </source>
</evidence>
<evidence type="ECO:0000256" key="14">
    <source>
        <dbReference type="PROSITE-ProRule" id="PRU00192"/>
    </source>
</evidence>
<keyword evidence="18" id="KW-1185">Reference proteome</keyword>
<dbReference type="SUPFAM" id="SSF50044">
    <property type="entry name" value="SH3-domain"/>
    <property type="match status" value="3"/>
</dbReference>
<evidence type="ECO:0000256" key="7">
    <source>
        <dbReference type="ARBA" id="ARBA00022723"/>
    </source>
</evidence>
<comment type="pathway">
    <text evidence="2">Protein modification; protein ubiquitination.</text>
</comment>
<dbReference type="InterPro" id="IPR027370">
    <property type="entry name" value="Znf-RING_euk"/>
</dbReference>
<sequence>MEDLSILDLLKCPVCLEKLDVTAKVLPCQHTFCKPCLQRALTARKELKCPECRTPVFCSIEELPANLLLVRLLDGIRGGQTIVRGNSLRKVGGLYAQDSFNRSRDPKGLRPASNRLIQTAQMPMEGVPCAKALYNYRGHVPKDLRLSKGDVIILHQQFDDNWSQSQADGVGSTFPASSVQIIKQLPQPPLCKALYNFDLKDKDKAENNRCLAFFKDDVIRVIRRIDENWVEGKLGDKIGIFPLLFVEPNLPARYLLDTGKSNRSSTLSSIPSLVRKSSIRTKPTELPAFRKVQDIRRKSPRQFLITNALNTINKMVHSPEDRQSPDISAPVLISSSNPAVLAPGTDKELPSTIPSQFNAPTFAISGVLGQSSATLSLPNSQQHISANMCVALHPYIAQGPEEMDLQKGEGVRVLGKYQEGWLRGMSLVTGKTGVFPSNYVIPVFRRCQTIAESRIPSLPSSWNMSTASVSSQGSFSDSGSCRHFRSVFVPTAVIAPVRNTAVHGAAAQTSLRRGCSIVKKSTSLQRCGQPSSTFQMVGSLKRTPSAVVRPQQLQQQKSISQVNSVSHGPVETAARPNPNHDSLALVARGPEVRAHSAGSSAILEVKEPVARNEPPASAPPSILVKPYASKHSTEKQVKMVRFQACSPPLSKREIIRSSSSNQNGRTEPVTPETSHPEQDKSPEIPPVYHQGCSSAIQQKENRRPQLMKALSFPTKRNGIDN</sequence>
<feature type="domain" description="RING-type" evidence="17">
    <location>
        <begin position="12"/>
        <end position="53"/>
    </location>
</feature>
<evidence type="ECO:0000256" key="9">
    <source>
        <dbReference type="ARBA" id="ARBA00022771"/>
    </source>
</evidence>
<dbReference type="FunFam" id="3.30.40.10:FF:000077">
    <property type="entry name" value="E3 ubiquitin-protein ligase SH3RF1 isoform X1"/>
    <property type="match status" value="1"/>
</dbReference>
<comment type="catalytic activity">
    <reaction evidence="1">
        <text>S-ubiquitinyl-[E2 ubiquitin-conjugating enzyme]-L-cysteine + [acceptor protein]-L-lysine = [E2 ubiquitin-conjugating enzyme]-L-cysteine + N(6)-ubiquitinyl-[acceptor protein]-L-lysine.</text>
        <dbReference type="EC" id="2.3.2.27"/>
    </reaction>
</comment>
<evidence type="ECO:0000256" key="2">
    <source>
        <dbReference type="ARBA" id="ARBA00004906"/>
    </source>
</evidence>
<dbReference type="GO" id="GO:0061630">
    <property type="term" value="F:ubiquitin protein ligase activity"/>
    <property type="evidence" value="ECO:0007669"/>
    <property type="project" value="UniProtKB-EC"/>
</dbReference>
<dbReference type="Gene3D" id="3.30.40.10">
    <property type="entry name" value="Zinc/RING finger domain, C3HC4 (zinc finger)"/>
    <property type="match status" value="1"/>
</dbReference>
<dbReference type="FunFam" id="2.30.30.40:FF:000063">
    <property type="entry name" value="Putative E3 ubiquitin-protein ligase SH3RF1"/>
    <property type="match status" value="1"/>
</dbReference>
<evidence type="ECO:0000256" key="5">
    <source>
        <dbReference type="ARBA" id="ARBA00022443"/>
    </source>
</evidence>
<organism evidence="18 19">
    <name type="scientific">Microcaecilia unicolor</name>
    <dbReference type="NCBI Taxonomy" id="1415580"/>
    <lineage>
        <taxon>Eukaryota</taxon>
        <taxon>Metazoa</taxon>
        <taxon>Chordata</taxon>
        <taxon>Craniata</taxon>
        <taxon>Vertebrata</taxon>
        <taxon>Euteleostomi</taxon>
        <taxon>Amphibia</taxon>
        <taxon>Gymnophiona</taxon>
        <taxon>Siphonopidae</taxon>
        <taxon>Microcaecilia</taxon>
    </lineage>
</organism>
<dbReference type="KEGG" id="muo:115476321"/>
<dbReference type="GO" id="GO:0043066">
    <property type="term" value="P:negative regulation of apoptotic process"/>
    <property type="evidence" value="ECO:0007669"/>
    <property type="project" value="TreeGrafter"/>
</dbReference>
<keyword evidence="8" id="KW-0677">Repeat</keyword>
<comment type="similarity">
    <text evidence="3">Belongs to the SH3RF family.</text>
</comment>
<dbReference type="AlphaFoldDB" id="A0A6P7YU54"/>
<dbReference type="SMART" id="SM00184">
    <property type="entry name" value="RING"/>
    <property type="match status" value="1"/>
</dbReference>
<evidence type="ECO:0000256" key="8">
    <source>
        <dbReference type="ARBA" id="ARBA00022737"/>
    </source>
</evidence>
<dbReference type="GO" id="GO:0005654">
    <property type="term" value="C:nucleoplasm"/>
    <property type="evidence" value="ECO:0007669"/>
    <property type="project" value="TreeGrafter"/>
</dbReference>
<dbReference type="OrthoDB" id="2163411at2759"/>
<evidence type="ECO:0000256" key="10">
    <source>
        <dbReference type="ARBA" id="ARBA00022786"/>
    </source>
</evidence>
<gene>
    <name evidence="19" type="primary">SH3RF2</name>
</gene>